<dbReference type="InterPro" id="IPR037171">
    <property type="entry name" value="NagB/RpiA_transferase-like"/>
</dbReference>
<dbReference type="CDD" id="cd01400">
    <property type="entry name" value="6PGL"/>
    <property type="match status" value="1"/>
</dbReference>
<dbReference type="Proteomes" id="UP000192902">
    <property type="component" value="Chromosome"/>
</dbReference>
<keyword evidence="7 9" id="KW-0378">Hydrolase</keyword>
<dbReference type="Gene3D" id="3.40.50.1360">
    <property type="match status" value="1"/>
</dbReference>
<dbReference type="KEGG" id="ccun:CCUN_0850"/>
<dbReference type="eggNOG" id="COG0363">
    <property type="taxonomic scope" value="Bacteria"/>
</dbReference>
<dbReference type="InterPro" id="IPR039104">
    <property type="entry name" value="6PGL"/>
</dbReference>
<evidence type="ECO:0000313" key="9">
    <source>
        <dbReference type="EMBL" id="ARJ56461.1"/>
    </source>
</evidence>
<protein>
    <recommendedName>
        <fullName evidence="6 7">6-phosphogluconolactonase</fullName>
        <shortName evidence="7">6PGL</shortName>
        <ecNumber evidence="5 7">3.1.1.31</ecNumber>
    </recommendedName>
</protein>
<feature type="domain" description="Glucosamine/galactosamine-6-phosphate isomerase" evidence="8">
    <location>
        <begin position="12"/>
        <end position="216"/>
    </location>
</feature>
<name>A0A1W6BWK7_9BACT</name>
<comment type="pathway">
    <text evidence="3 7">Carbohydrate degradation; pentose phosphate pathway; D-ribulose 5-phosphate from D-glucose 6-phosphate (oxidative stage): step 2/3.</text>
</comment>
<proteinExistence type="inferred from homology"/>
<sequence length="228" mass="25801">MAFRIYEFENSELCEDSLVETLSSSIKDYISQKGFINLAFSGGKSPINLFVKLSKADLNWQKCNISLVDERILPQSHTESNAGLVEKYFLQNKAKLAQFNPLIKNFNENLNSNDFVESANSFYQQPDLAVLGMGLDGHTASLFPKAKEFANALKCVQNIVLINPTEAPYQRLSMSLNALQSCKKLFLFIIGKDKKEVFDRASLKENADFPISFILHSRKVQCDVYYSK</sequence>
<evidence type="ECO:0000256" key="3">
    <source>
        <dbReference type="ARBA" id="ARBA00004961"/>
    </source>
</evidence>
<evidence type="ECO:0000256" key="2">
    <source>
        <dbReference type="ARBA" id="ARBA00002681"/>
    </source>
</evidence>
<dbReference type="PANTHER" id="PTHR11054">
    <property type="entry name" value="6-PHOSPHOGLUCONOLACTONASE"/>
    <property type="match status" value="1"/>
</dbReference>
<evidence type="ECO:0000256" key="1">
    <source>
        <dbReference type="ARBA" id="ARBA00000832"/>
    </source>
</evidence>
<comment type="function">
    <text evidence="2 7">Hydrolysis of 6-phosphogluconolactone to 6-phosphogluconate.</text>
</comment>
<dbReference type="InterPro" id="IPR005900">
    <property type="entry name" value="6-phosphogluconolactonase_DevB"/>
</dbReference>
<dbReference type="OrthoDB" id="9810967at2"/>
<dbReference type="AlphaFoldDB" id="A0A1W6BWK7"/>
<accession>A0A1W6BWK7</accession>
<dbReference type="InterPro" id="IPR006148">
    <property type="entry name" value="Glc/Gal-6P_isomerase"/>
</dbReference>
<evidence type="ECO:0000256" key="7">
    <source>
        <dbReference type="RuleBase" id="RU365095"/>
    </source>
</evidence>
<dbReference type="UniPathway" id="UPA00115">
    <property type="reaction ID" value="UER00409"/>
</dbReference>
<dbReference type="EMBL" id="CP020867">
    <property type="protein sequence ID" value="ARJ56461.1"/>
    <property type="molecule type" value="Genomic_DNA"/>
</dbReference>
<reference evidence="9 10" key="1">
    <citation type="submission" date="2017-04" db="EMBL/GenBank/DDBJ databases">
        <title>Complete genome sequence of the Campylobacter cuniculorum type strain LMG24588.</title>
        <authorList>
            <person name="Miller W.G."/>
            <person name="Yee E."/>
            <person name="Revez J."/>
            <person name="Bono J.L."/>
            <person name="Rossi M."/>
        </authorList>
    </citation>
    <scope>NUCLEOTIDE SEQUENCE [LARGE SCALE GENOMIC DNA]</scope>
    <source>
        <strain evidence="9 10">LMG 24588</strain>
    </source>
</reference>
<dbReference type="GO" id="GO:0006098">
    <property type="term" value="P:pentose-phosphate shunt"/>
    <property type="evidence" value="ECO:0007669"/>
    <property type="project" value="UniProtKB-UniPathway"/>
</dbReference>
<dbReference type="STRING" id="1121267.CCUN_0850"/>
<dbReference type="NCBIfam" id="TIGR01198">
    <property type="entry name" value="pgl"/>
    <property type="match status" value="1"/>
</dbReference>
<dbReference type="RefSeq" id="WP_027306502.1">
    <property type="nucleotide sequence ID" value="NZ_CP020867.1"/>
</dbReference>
<evidence type="ECO:0000259" key="8">
    <source>
        <dbReference type="Pfam" id="PF01182"/>
    </source>
</evidence>
<organism evidence="9 10">
    <name type="scientific">Campylobacter cuniculorum DSM 23162 = LMG 24588</name>
    <dbReference type="NCBI Taxonomy" id="1121267"/>
    <lineage>
        <taxon>Bacteria</taxon>
        <taxon>Pseudomonadati</taxon>
        <taxon>Campylobacterota</taxon>
        <taxon>Epsilonproteobacteria</taxon>
        <taxon>Campylobacterales</taxon>
        <taxon>Campylobacteraceae</taxon>
        <taxon>Campylobacter</taxon>
    </lineage>
</organism>
<dbReference type="GO" id="GO:0017057">
    <property type="term" value="F:6-phosphogluconolactonase activity"/>
    <property type="evidence" value="ECO:0007669"/>
    <property type="project" value="UniProtKB-UniRule"/>
</dbReference>
<dbReference type="GO" id="GO:0005975">
    <property type="term" value="P:carbohydrate metabolic process"/>
    <property type="evidence" value="ECO:0007669"/>
    <property type="project" value="UniProtKB-UniRule"/>
</dbReference>
<dbReference type="PANTHER" id="PTHR11054:SF0">
    <property type="entry name" value="6-PHOSPHOGLUCONOLACTONASE"/>
    <property type="match status" value="1"/>
</dbReference>
<dbReference type="Pfam" id="PF01182">
    <property type="entry name" value="Glucosamine_iso"/>
    <property type="match status" value="1"/>
</dbReference>
<evidence type="ECO:0000256" key="6">
    <source>
        <dbReference type="ARBA" id="ARBA00020337"/>
    </source>
</evidence>
<comment type="similarity">
    <text evidence="4 7">Belongs to the glucosamine/galactosamine-6-phosphate isomerase family. 6-phosphogluconolactonase subfamily.</text>
</comment>
<gene>
    <name evidence="7 9" type="primary">pgl</name>
    <name evidence="9" type="ORF">CCUN_0850</name>
</gene>
<comment type="catalytic activity">
    <reaction evidence="1 7">
        <text>6-phospho-D-glucono-1,5-lactone + H2O = 6-phospho-D-gluconate + H(+)</text>
        <dbReference type="Rhea" id="RHEA:12556"/>
        <dbReference type="ChEBI" id="CHEBI:15377"/>
        <dbReference type="ChEBI" id="CHEBI:15378"/>
        <dbReference type="ChEBI" id="CHEBI:57955"/>
        <dbReference type="ChEBI" id="CHEBI:58759"/>
        <dbReference type="EC" id="3.1.1.31"/>
    </reaction>
</comment>
<dbReference type="EC" id="3.1.1.31" evidence="5 7"/>
<evidence type="ECO:0000256" key="4">
    <source>
        <dbReference type="ARBA" id="ARBA00010662"/>
    </source>
</evidence>
<evidence type="ECO:0000313" key="10">
    <source>
        <dbReference type="Proteomes" id="UP000192902"/>
    </source>
</evidence>
<dbReference type="SUPFAM" id="SSF100950">
    <property type="entry name" value="NagB/RpiA/CoA transferase-like"/>
    <property type="match status" value="1"/>
</dbReference>
<evidence type="ECO:0000256" key="5">
    <source>
        <dbReference type="ARBA" id="ARBA00013198"/>
    </source>
</evidence>